<dbReference type="GO" id="GO:1990281">
    <property type="term" value="C:efflux pump complex"/>
    <property type="evidence" value="ECO:0007669"/>
    <property type="project" value="TreeGrafter"/>
</dbReference>
<dbReference type="InterPro" id="IPR051906">
    <property type="entry name" value="TolC-like"/>
</dbReference>
<comment type="subcellular location">
    <subcellularLocation>
        <location evidence="1">Cell outer membrane</location>
    </subcellularLocation>
</comment>
<organism evidence="9 10">
    <name type="scientific">Runella rosea</name>
    <dbReference type="NCBI Taxonomy" id="2259595"/>
    <lineage>
        <taxon>Bacteria</taxon>
        <taxon>Pseudomonadati</taxon>
        <taxon>Bacteroidota</taxon>
        <taxon>Cytophagia</taxon>
        <taxon>Cytophagales</taxon>
        <taxon>Spirosomataceae</taxon>
        <taxon>Runella</taxon>
    </lineage>
</organism>
<evidence type="ECO:0000256" key="4">
    <source>
        <dbReference type="ARBA" id="ARBA00022452"/>
    </source>
</evidence>
<dbReference type="Proteomes" id="UP000251993">
    <property type="component" value="Chromosome"/>
</dbReference>
<name>A0A344TNL1_9BACT</name>
<evidence type="ECO:0000256" key="2">
    <source>
        <dbReference type="ARBA" id="ARBA00007613"/>
    </source>
</evidence>
<dbReference type="RefSeq" id="WP_114068996.1">
    <property type="nucleotide sequence ID" value="NZ_CP030850.1"/>
</dbReference>
<evidence type="ECO:0000256" key="6">
    <source>
        <dbReference type="ARBA" id="ARBA00023136"/>
    </source>
</evidence>
<dbReference type="GO" id="GO:0015288">
    <property type="term" value="F:porin activity"/>
    <property type="evidence" value="ECO:0007669"/>
    <property type="project" value="TreeGrafter"/>
</dbReference>
<keyword evidence="5" id="KW-0812">Transmembrane</keyword>
<sequence length="430" mass="48306">MKKYTLVLFVLFLSPTLFSQTLSLPDAVSIALKNNLDIEVLKNNVQIADINNHISIAGGRPTVTATINDNEQITNVNQKLNTGVEIRRNGAAANQLNSNVTATILLYNGNRVKFFKKRLEQVELQSLQLVNAQVQNTIAAVMTKYYDVIRQQAYTRTIDQSIDVAQKRLEIVKAQQSVGLANNADLFQSQIDLNTLYQTKQSQQLIIEQAKTDLLLLMNVRPDTLISVKDTITVERGIVLNDILKKLDRNAELMAADYQIRIAEQLVKETTALRYPSLRANAGYSYNRNQQAAGLTLLNQSSGPLIGLSLSIPIYNGGIFKRQEQIAGINAKNADLQKSILMRNFSNTAVRTYQAYTMSLQQLDEQKKNIDLAKQLLDLTLQRFQLRQATIVEVRQAQQSFENIGYTFTNLSFAAKAAEIELLRLINELK</sequence>
<dbReference type="PANTHER" id="PTHR30026">
    <property type="entry name" value="OUTER MEMBRANE PROTEIN TOLC"/>
    <property type="match status" value="1"/>
</dbReference>
<evidence type="ECO:0000313" key="9">
    <source>
        <dbReference type="EMBL" id="AXE20232.1"/>
    </source>
</evidence>
<dbReference type="AlphaFoldDB" id="A0A344TNL1"/>
<dbReference type="SUPFAM" id="SSF56954">
    <property type="entry name" value="Outer membrane efflux proteins (OEP)"/>
    <property type="match status" value="1"/>
</dbReference>
<dbReference type="Pfam" id="PF02321">
    <property type="entry name" value="OEP"/>
    <property type="match status" value="2"/>
</dbReference>
<dbReference type="PANTHER" id="PTHR30026:SF20">
    <property type="entry name" value="OUTER MEMBRANE PROTEIN TOLC"/>
    <property type="match status" value="1"/>
</dbReference>
<dbReference type="GO" id="GO:0015562">
    <property type="term" value="F:efflux transmembrane transporter activity"/>
    <property type="evidence" value="ECO:0007669"/>
    <property type="project" value="InterPro"/>
</dbReference>
<evidence type="ECO:0000256" key="5">
    <source>
        <dbReference type="ARBA" id="ARBA00022692"/>
    </source>
</evidence>
<comment type="similarity">
    <text evidence="2">Belongs to the outer membrane factor (OMF) (TC 1.B.17) family.</text>
</comment>
<gene>
    <name evidence="9" type="ORF">DR864_21990</name>
</gene>
<evidence type="ECO:0000313" key="10">
    <source>
        <dbReference type="Proteomes" id="UP000251993"/>
    </source>
</evidence>
<dbReference type="OrthoDB" id="9771205at2"/>
<evidence type="ECO:0000256" key="8">
    <source>
        <dbReference type="SAM" id="SignalP"/>
    </source>
</evidence>
<evidence type="ECO:0000256" key="3">
    <source>
        <dbReference type="ARBA" id="ARBA00022448"/>
    </source>
</evidence>
<evidence type="ECO:0000256" key="1">
    <source>
        <dbReference type="ARBA" id="ARBA00004442"/>
    </source>
</evidence>
<dbReference type="GO" id="GO:0009279">
    <property type="term" value="C:cell outer membrane"/>
    <property type="evidence" value="ECO:0007669"/>
    <property type="project" value="UniProtKB-SubCell"/>
</dbReference>
<keyword evidence="8" id="KW-0732">Signal</keyword>
<proteinExistence type="inferred from homology"/>
<reference evidence="9 10" key="1">
    <citation type="submission" date="2018-07" db="EMBL/GenBank/DDBJ databases">
        <title>Genome sequencing of Runella.</title>
        <authorList>
            <person name="Baek M.-G."/>
            <person name="Yi H."/>
        </authorList>
    </citation>
    <scope>NUCLEOTIDE SEQUENCE [LARGE SCALE GENOMIC DNA]</scope>
    <source>
        <strain evidence="9 10">HYN0085</strain>
    </source>
</reference>
<feature type="chain" id="PRO_5016692582" evidence="8">
    <location>
        <begin position="20"/>
        <end position="430"/>
    </location>
</feature>
<dbReference type="KEGG" id="run:DR864_21990"/>
<keyword evidence="3" id="KW-0813">Transport</keyword>
<keyword evidence="7" id="KW-0998">Cell outer membrane</keyword>
<dbReference type="EMBL" id="CP030850">
    <property type="protein sequence ID" value="AXE20232.1"/>
    <property type="molecule type" value="Genomic_DNA"/>
</dbReference>
<keyword evidence="4" id="KW-1134">Transmembrane beta strand</keyword>
<dbReference type="InterPro" id="IPR003423">
    <property type="entry name" value="OMP_efflux"/>
</dbReference>
<keyword evidence="10" id="KW-1185">Reference proteome</keyword>
<feature type="signal peptide" evidence="8">
    <location>
        <begin position="1"/>
        <end position="19"/>
    </location>
</feature>
<keyword evidence="6" id="KW-0472">Membrane</keyword>
<evidence type="ECO:0000256" key="7">
    <source>
        <dbReference type="ARBA" id="ARBA00023237"/>
    </source>
</evidence>
<protein>
    <submittedName>
        <fullName evidence="9">TolC family protein</fullName>
    </submittedName>
</protein>
<accession>A0A344TNL1</accession>
<dbReference type="Gene3D" id="1.20.1600.10">
    <property type="entry name" value="Outer membrane efflux proteins (OEP)"/>
    <property type="match status" value="1"/>
</dbReference>